<accession>A0A164SWT4</accession>
<evidence type="ECO:0000256" key="17">
    <source>
        <dbReference type="ARBA" id="ARBA00023180"/>
    </source>
</evidence>
<evidence type="ECO:0000259" key="22">
    <source>
        <dbReference type="SMART" id="SM00237"/>
    </source>
</evidence>
<dbReference type="InterPro" id="IPR004837">
    <property type="entry name" value="NaCa_Exmemb"/>
</dbReference>
<keyword evidence="3" id="KW-0813">Transport</keyword>
<keyword evidence="11" id="KW-0106">Calcium</keyword>
<comment type="caution">
    <text evidence="23">The sequence shown here is derived from an EMBL/GenBank/DDBJ whole genome shotgun (WGS) entry which is preliminary data.</text>
</comment>
<proteinExistence type="inferred from homology"/>
<feature type="transmembrane region" description="Helical" evidence="21">
    <location>
        <begin position="201"/>
        <end position="221"/>
    </location>
</feature>
<dbReference type="PRINTS" id="PR01259">
    <property type="entry name" value="NACAEXCHNGR"/>
</dbReference>
<evidence type="ECO:0000256" key="7">
    <source>
        <dbReference type="ARBA" id="ARBA00022692"/>
    </source>
</evidence>
<keyword evidence="8" id="KW-0479">Metal-binding</keyword>
<organism evidence="23 24">
    <name type="scientific">Daphnia magna</name>
    <dbReference type="NCBI Taxonomy" id="35525"/>
    <lineage>
        <taxon>Eukaryota</taxon>
        <taxon>Metazoa</taxon>
        <taxon>Ecdysozoa</taxon>
        <taxon>Arthropoda</taxon>
        <taxon>Crustacea</taxon>
        <taxon>Branchiopoda</taxon>
        <taxon>Diplostraca</taxon>
        <taxon>Cladocera</taxon>
        <taxon>Anomopoda</taxon>
        <taxon>Daphniidae</taxon>
        <taxon>Daphnia</taxon>
    </lineage>
</organism>
<dbReference type="Pfam" id="PF03160">
    <property type="entry name" value="Calx-beta"/>
    <property type="match status" value="2"/>
</dbReference>
<feature type="transmembrane region" description="Helical" evidence="21">
    <location>
        <begin position="1097"/>
        <end position="1119"/>
    </location>
</feature>
<sequence length="1122" mass="124113">MAPFSNSSNSINSSEVTHTELFCSDGILLPAWLPLQNVSTGTVAFRGLVYIASLVYLFVGVAILADKFMASIEMITSKKKVVKVKDVNGKIQTVVVRVWNETVANLTLMALGCSCPEILLSSIEIIGKGFEAGEMGPGSTVGSAAFNLFIIIGVCNWAIPSGQARKVKRVSVFLVTAAWSIFAYLWLYLITAVMSPGVIEVWEALITFAFFPLTVLSAYIADRHVHIYDYISKTYRMGRNGVIVEMTTDETEIVKSEPNNDRARHFDKFVGEAESDEVREFENHRKAFIILLKNLRRKYPMLSSNQLELMATKELLDRGSKSKAFYQVMASKMLTGRNDQSRHLKLNFTELFKEFHPSSSSPAVPCQSNDKQITKVFFSPGHYTVMENVGHFDVTVVREDGDLEKLIFVDYITEDGDATAGKDFEANHGTICFEPGVISKTITIKIIDDQLYEEDQYFYIRLLNIRSGNRFEYLCGKGEIADDAYMIAADIHNGSVPSYSMTLDVGPEEPAPPRYSVTAREILSALKSNKNLRRPSWFHYDESDGEVSTGGDDVFVDAASQLDTNTISGDNQIFHEIQEHEFQASEAETANKSMTFSSSATTLATSVSFSSGRVSLNNIGGSKAKGVGDRRKSVEFLQDNNSPTRPTSCSQVSSDSEDESICRTETRCNQTIEPSLLRLVFPSMATVMILDDDHRGIFSLAERSVCLTETVGTHCMLIIRIGGSRGRVALSYRTEEGTAKPNRDYHHCQGEIIFEDGETEYSVAAINKSKGIYIIKYYLLQIHRKSIPIQIIGESLYEKDVLFYFTIGEPRSIAEGQSEDGIDDLEELSMREYSQLTEQQRVALRGRAQLGEVTTAVLRLKESKQFKNTVDKMVSRANKSLKRGTSAWLQQFIDAIHFEEENEDVNSDETGGSQEKIVIRNWKDYASHGFTVFWRLVFAIIPPECMGGGYPCFFSSVVAIGIMTALIGDVASHLGCTVGLKDSVTALAFVSLGTSLPDLFASKVSAVQDQHADASISNVTGANAVNVFLGIGVAWTLAAFHHSYNGTVFYVEAGTLAFSVTLYCVMALFAVLLLTIRRCDAVGGELGGPLKYKLPTTVLLVGFFILYILLSSLEAYEIISGF</sequence>
<keyword evidence="15" id="KW-0406">Ion transport</keyword>
<evidence type="ECO:0000256" key="18">
    <source>
        <dbReference type="ARBA" id="ARBA00023201"/>
    </source>
</evidence>
<keyword evidence="5" id="KW-1003">Cell membrane</keyword>
<keyword evidence="17" id="KW-0325">Glycoprotein</keyword>
<dbReference type="PANTHER" id="PTHR11878:SF65">
    <property type="entry name" value="NA_CA-EXCHANGE PROTEIN, ISOFORM G"/>
    <property type="match status" value="1"/>
</dbReference>
<dbReference type="GO" id="GO:0042383">
    <property type="term" value="C:sarcolemma"/>
    <property type="evidence" value="ECO:0007669"/>
    <property type="project" value="TreeGrafter"/>
</dbReference>
<comment type="subcellular location">
    <subcellularLocation>
        <location evidence="1">Cell membrane</location>
        <topology evidence="1">Multi-pass membrane protein</topology>
    </subcellularLocation>
</comment>
<evidence type="ECO:0000256" key="5">
    <source>
        <dbReference type="ARBA" id="ARBA00022475"/>
    </source>
</evidence>
<dbReference type="InterPro" id="IPR038081">
    <property type="entry name" value="CalX-like_sf"/>
</dbReference>
<dbReference type="GO" id="GO:0005516">
    <property type="term" value="F:calmodulin binding"/>
    <property type="evidence" value="ECO:0007669"/>
    <property type="project" value="UniProtKB-KW"/>
</dbReference>
<evidence type="ECO:0000256" key="9">
    <source>
        <dbReference type="ARBA" id="ARBA00022729"/>
    </source>
</evidence>
<comment type="catalytic activity">
    <reaction evidence="19">
        <text>Ca(2+)(in) + 3 Na(+)(out) = Ca(2+)(out) + 3 Na(+)(in)</text>
        <dbReference type="Rhea" id="RHEA:69955"/>
        <dbReference type="ChEBI" id="CHEBI:29101"/>
        <dbReference type="ChEBI" id="CHEBI:29108"/>
    </reaction>
</comment>
<keyword evidence="4" id="KW-0050">Antiport</keyword>
<evidence type="ECO:0000256" key="3">
    <source>
        <dbReference type="ARBA" id="ARBA00022448"/>
    </source>
</evidence>
<dbReference type="EMBL" id="LRGB01001920">
    <property type="protein sequence ID" value="KZS10021.1"/>
    <property type="molecule type" value="Genomic_DNA"/>
</dbReference>
<dbReference type="GO" id="GO:0007154">
    <property type="term" value="P:cell communication"/>
    <property type="evidence" value="ECO:0007669"/>
    <property type="project" value="InterPro"/>
</dbReference>
<keyword evidence="14" id="KW-0915">Sodium</keyword>
<feature type="compositionally biased region" description="Polar residues" evidence="20">
    <location>
        <begin position="638"/>
        <end position="654"/>
    </location>
</feature>
<evidence type="ECO:0000313" key="24">
    <source>
        <dbReference type="Proteomes" id="UP000076858"/>
    </source>
</evidence>
<dbReference type="GO" id="GO:0098703">
    <property type="term" value="P:calcium ion import across plasma membrane"/>
    <property type="evidence" value="ECO:0007669"/>
    <property type="project" value="TreeGrafter"/>
</dbReference>
<keyword evidence="16 21" id="KW-0472">Membrane</keyword>
<feature type="domain" description="Calx-beta" evidence="22">
    <location>
        <begin position="685"/>
        <end position="808"/>
    </location>
</feature>
<feature type="transmembrane region" description="Helical" evidence="21">
    <location>
        <begin position="171"/>
        <end position="189"/>
    </location>
</feature>
<dbReference type="Pfam" id="PF16494">
    <property type="entry name" value="Na_Ca_ex_C"/>
    <property type="match status" value="1"/>
</dbReference>
<evidence type="ECO:0000256" key="1">
    <source>
        <dbReference type="ARBA" id="ARBA00004651"/>
    </source>
</evidence>
<keyword evidence="12" id="KW-0112">Calmodulin-binding</keyword>
<feature type="region of interest" description="Disordered" evidence="20">
    <location>
        <begin position="635"/>
        <end position="656"/>
    </location>
</feature>
<dbReference type="PANTHER" id="PTHR11878">
    <property type="entry name" value="SODIUM/CALCIUM EXCHANGER"/>
    <property type="match status" value="1"/>
</dbReference>
<comment type="similarity">
    <text evidence="2">Belongs to the Ca(2+):cation antiporter (CaCA) (TC 2.A.19) family. SLC8 subfamily.</text>
</comment>
<keyword evidence="18" id="KW-0739">Sodium transport</keyword>
<evidence type="ECO:0000256" key="15">
    <source>
        <dbReference type="ARBA" id="ARBA00023065"/>
    </source>
</evidence>
<evidence type="ECO:0000256" key="8">
    <source>
        <dbReference type="ARBA" id="ARBA00022723"/>
    </source>
</evidence>
<evidence type="ECO:0000256" key="19">
    <source>
        <dbReference type="ARBA" id="ARBA00033667"/>
    </source>
</evidence>
<dbReference type="InterPro" id="IPR044880">
    <property type="entry name" value="NCX_ion-bd_dom_sf"/>
</dbReference>
<evidence type="ECO:0000256" key="2">
    <source>
        <dbReference type="ARBA" id="ARBA00007489"/>
    </source>
</evidence>
<reference evidence="23 24" key="1">
    <citation type="submission" date="2016-03" db="EMBL/GenBank/DDBJ databases">
        <title>EvidentialGene: Evidence-directed Construction of Genes on Genomes.</title>
        <authorList>
            <person name="Gilbert D.G."/>
            <person name="Choi J.-H."/>
            <person name="Mockaitis K."/>
            <person name="Colbourne J."/>
            <person name="Pfrender M."/>
        </authorList>
    </citation>
    <scope>NUCLEOTIDE SEQUENCE [LARGE SCALE GENOMIC DNA]</scope>
    <source>
        <strain evidence="23 24">Xinb3</strain>
        <tissue evidence="23">Complete organism</tissue>
    </source>
</reference>
<feature type="domain" description="Calx-beta" evidence="22">
    <location>
        <begin position="362"/>
        <end position="463"/>
    </location>
</feature>
<dbReference type="InterPro" id="IPR032452">
    <property type="entry name" value="Na_Ca_Ex_C-exten"/>
</dbReference>
<evidence type="ECO:0000256" key="6">
    <source>
        <dbReference type="ARBA" id="ARBA00022568"/>
    </source>
</evidence>
<dbReference type="Proteomes" id="UP000076858">
    <property type="component" value="Unassembled WGS sequence"/>
</dbReference>
<dbReference type="GO" id="GO:0005432">
    <property type="term" value="F:calcium:sodium antiporter activity"/>
    <property type="evidence" value="ECO:0007669"/>
    <property type="project" value="InterPro"/>
</dbReference>
<evidence type="ECO:0000256" key="20">
    <source>
        <dbReference type="SAM" id="MobiDB-lite"/>
    </source>
</evidence>
<dbReference type="Gene3D" id="2.60.40.2030">
    <property type="match status" value="2"/>
</dbReference>
<evidence type="ECO:0000256" key="4">
    <source>
        <dbReference type="ARBA" id="ARBA00022449"/>
    </source>
</evidence>
<dbReference type="OrthoDB" id="418484at2759"/>
<dbReference type="GO" id="GO:0046872">
    <property type="term" value="F:metal ion binding"/>
    <property type="evidence" value="ECO:0007669"/>
    <property type="project" value="UniProtKB-KW"/>
</dbReference>
<dbReference type="Gene3D" id="1.20.1420.30">
    <property type="entry name" value="NCX, central ion-binding region"/>
    <property type="match status" value="2"/>
</dbReference>
<feature type="transmembrane region" description="Helical" evidence="21">
    <location>
        <begin position="1024"/>
        <end position="1044"/>
    </location>
</feature>
<protein>
    <submittedName>
        <fullName evidence="23">Na/Ca-exchange protein</fullName>
    </submittedName>
</protein>
<evidence type="ECO:0000256" key="14">
    <source>
        <dbReference type="ARBA" id="ARBA00023053"/>
    </source>
</evidence>
<evidence type="ECO:0000256" key="16">
    <source>
        <dbReference type="ARBA" id="ARBA00023136"/>
    </source>
</evidence>
<evidence type="ECO:0000256" key="21">
    <source>
        <dbReference type="SAM" id="Phobius"/>
    </source>
</evidence>
<dbReference type="InterPro" id="IPR003644">
    <property type="entry name" value="Calx_beta"/>
</dbReference>
<gene>
    <name evidence="23" type="ORF">APZ42_025599</name>
</gene>
<keyword evidence="6" id="KW-0109">Calcium transport</keyword>
<evidence type="ECO:0000256" key="13">
    <source>
        <dbReference type="ARBA" id="ARBA00022989"/>
    </source>
</evidence>
<dbReference type="GO" id="GO:0030424">
    <property type="term" value="C:axon"/>
    <property type="evidence" value="ECO:0007669"/>
    <property type="project" value="TreeGrafter"/>
</dbReference>
<dbReference type="InterPro" id="IPR051171">
    <property type="entry name" value="CaCA"/>
</dbReference>
<evidence type="ECO:0000313" key="23">
    <source>
        <dbReference type="EMBL" id="KZS10021.1"/>
    </source>
</evidence>
<keyword evidence="24" id="KW-1185">Reference proteome</keyword>
<dbReference type="SUPFAM" id="SSF141072">
    <property type="entry name" value="CalX-like"/>
    <property type="match status" value="2"/>
</dbReference>
<dbReference type="AlphaFoldDB" id="A0A164SWT4"/>
<feature type="transmembrane region" description="Helical" evidence="21">
    <location>
        <begin position="139"/>
        <end position="159"/>
    </location>
</feature>
<evidence type="ECO:0000256" key="11">
    <source>
        <dbReference type="ARBA" id="ARBA00022837"/>
    </source>
</evidence>
<dbReference type="STRING" id="35525.A0A164SWT4"/>
<name>A0A164SWT4_9CRUS</name>
<dbReference type="Pfam" id="PF01699">
    <property type="entry name" value="Na_Ca_ex"/>
    <property type="match status" value="2"/>
</dbReference>
<dbReference type="InterPro" id="IPR004836">
    <property type="entry name" value="Na_Ca_Ex"/>
</dbReference>
<keyword evidence="7 21" id="KW-0812">Transmembrane</keyword>
<keyword evidence="10" id="KW-0677">Repeat</keyword>
<dbReference type="GO" id="GO:0098794">
    <property type="term" value="C:postsynapse"/>
    <property type="evidence" value="ECO:0007669"/>
    <property type="project" value="TreeGrafter"/>
</dbReference>
<keyword evidence="13 21" id="KW-1133">Transmembrane helix</keyword>
<keyword evidence="9" id="KW-0732">Signal</keyword>
<feature type="transmembrane region" description="Helical" evidence="21">
    <location>
        <begin position="1056"/>
        <end position="1076"/>
    </location>
</feature>
<evidence type="ECO:0000256" key="12">
    <source>
        <dbReference type="ARBA" id="ARBA00022860"/>
    </source>
</evidence>
<dbReference type="SMART" id="SM00237">
    <property type="entry name" value="Calx_beta"/>
    <property type="match status" value="2"/>
</dbReference>
<evidence type="ECO:0000256" key="10">
    <source>
        <dbReference type="ARBA" id="ARBA00022737"/>
    </source>
</evidence>
<feature type="transmembrane region" description="Helical" evidence="21">
    <location>
        <begin position="43"/>
        <end position="65"/>
    </location>
</feature>